<proteinExistence type="predicted"/>
<feature type="compositionally biased region" description="Basic and acidic residues" evidence="1">
    <location>
        <begin position="335"/>
        <end position="348"/>
    </location>
</feature>
<name>A0A8K0JVY6_9TREE</name>
<gene>
    <name evidence="2" type="ORF">FFLO_00596</name>
</gene>
<comment type="caution">
    <text evidence="2">The sequence shown here is derived from an EMBL/GenBank/DDBJ whole genome shotgun (WGS) entry which is preliminary data.</text>
</comment>
<dbReference type="Proteomes" id="UP000812966">
    <property type="component" value="Unassembled WGS sequence"/>
</dbReference>
<feature type="region of interest" description="Disordered" evidence="1">
    <location>
        <begin position="329"/>
        <end position="348"/>
    </location>
</feature>
<evidence type="ECO:0000313" key="3">
    <source>
        <dbReference type="Proteomes" id="UP000812966"/>
    </source>
</evidence>
<dbReference type="AlphaFoldDB" id="A0A8K0JVY6"/>
<sequence length="348" mass="39854">MIRDSTSSMLADITGGRGGRFAGKLTEAPRESAVFRSIAVTYTYPEPEGWSFWRTPSLIYLSFVIRTPSFETPIYVHRQHLIWAWEYLRQVNRKRWSLFLRCHDEDVRKRFRFTVEDMAVMYEWEEEIRASTDTFGAHLDRLADFEEAGLKPCSFGQGLMQVPQDNLHIPTIDVPTRPEYFPSAFFIYAIRVLQGRAGLSDLGDVHLRRKVQECISSTSEANYDIGNEASYLVSVKLDEDILDPVDEPEVARLIKVGAVPEQVCRHEPLDPDTLTKLFREESLRVSVQGSRPLQPADDGLPGPYELFEPFLHFEPVEWLISKASWEAEPLSTHSSRPESGEPNETRSV</sequence>
<accession>A0A8K0JVY6</accession>
<evidence type="ECO:0000256" key="1">
    <source>
        <dbReference type="SAM" id="MobiDB-lite"/>
    </source>
</evidence>
<dbReference type="EMBL" id="JABELV010000007">
    <property type="protein sequence ID" value="KAG7571413.1"/>
    <property type="molecule type" value="Genomic_DNA"/>
</dbReference>
<protein>
    <submittedName>
        <fullName evidence="2">Uncharacterized protein</fullName>
    </submittedName>
</protein>
<evidence type="ECO:0000313" key="2">
    <source>
        <dbReference type="EMBL" id="KAG7571413.1"/>
    </source>
</evidence>
<organism evidence="2 3">
    <name type="scientific">Filobasidium floriforme</name>
    <dbReference type="NCBI Taxonomy" id="5210"/>
    <lineage>
        <taxon>Eukaryota</taxon>
        <taxon>Fungi</taxon>
        <taxon>Dikarya</taxon>
        <taxon>Basidiomycota</taxon>
        <taxon>Agaricomycotina</taxon>
        <taxon>Tremellomycetes</taxon>
        <taxon>Filobasidiales</taxon>
        <taxon>Filobasidiaceae</taxon>
        <taxon>Filobasidium</taxon>
    </lineage>
</organism>
<reference evidence="2" key="1">
    <citation type="submission" date="2020-04" db="EMBL/GenBank/DDBJ databases">
        <title>Analysis of mating type loci in Filobasidium floriforme.</title>
        <authorList>
            <person name="Nowrousian M."/>
        </authorList>
    </citation>
    <scope>NUCLEOTIDE SEQUENCE</scope>
    <source>
        <strain evidence="2">CBS 6242</strain>
    </source>
</reference>
<keyword evidence="3" id="KW-1185">Reference proteome</keyword>